<evidence type="ECO:0000259" key="1">
    <source>
        <dbReference type="Pfam" id="PF00534"/>
    </source>
</evidence>
<dbReference type="STRING" id="762845.BCR26_16910"/>
<dbReference type="GO" id="GO:0016757">
    <property type="term" value="F:glycosyltransferase activity"/>
    <property type="evidence" value="ECO:0007669"/>
    <property type="project" value="InterPro"/>
</dbReference>
<reference evidence="3 4" key="1">
    <citation type="submission" date="2016-09" db="EMBL/GenBank/DDBJ databases">
        <authorList>
            <person name="Capua I."/>
            <person name="De Benedictis P."/>
            <person name="Joannis T."/>
            <person name="Lombin L.H."/>
            <person name="Cattoli G."/>
        </authorList>
    </citation>
    <scope>NUCLEOTIDE SEQUENCE [LARGE SCALE GENOMIC DNA]</scope>
    <source>
        <strain evidence="3 4">LMG 25899</strain>
    </source>
</reference>
<feature type="domain" description="Glycosyl transferase family 1" evidence="1">
    <location>
        <begin position="151"/>
        <end position="301"/>
    </location>
</feature>
<organism evidence="3 4">
    <name type="scientific">Enterococcus rivorum</name>
    <dbReference type="NCBI Taxonomy" id="762845"/>
    <lineage>
        <taxon>Bacteria</taxon>
        <taxon>Bacillati</taxon>
        <taxon>Bacillota</taxon>
        <taxon>Bacilli</taxon>
        <taxon>Lactobacillales</taxon>
        <taxon>Enterococcaceae</taxon>
        <taxon>Enterococcus</taxon>
    </lineage>
</organism>
<dbReference type="Pfam" id="PF13439">
    <property type="entry name" value="Glyco_transf_4"/>
    <property type="match status" value="1"/>
</dbReference>
<dbReference type="PANTHER" id="PTHR45947">
    <property type="entry name" value="SULFOQUINOVOSYL TRANSFERASE SQD2"/>
    <property type="match status" value="1"/>
</dbReference>
<dbReference type="InterPro" id="IPR050194">
    <property type="entry name" value="Glycosyltransferase_grp1"/>
</dbReference>
<dbReference type="EMBL" id="MIEK01000050">
    <property type="protein sequence ID" value="OEH81357.1"/>
    <property type="molecule type" value="Genomic_DNA"/>
</dbReference>
<dbReference type="InterPro" id="IPR028098">
    <property type="entry name" value="Glyco_trans_4-like_N"/>
</dbReference>
<gene>
    <name evidence="3" type="ORF">BCR26_16910</name>
</gene>
<sequence>MKSLLYFEGEKILAKSGIGRALDHQKRALTEVGIEYTLDPESTDYDILHINTYGIKSHNMVKKARKLGKKVIYHAHSTEEDFKNSFIGSNQLSPLVKKYLVGLYTKADYLITPTPYSKKLLEGYGIELPIAAISNGIDLKKFTPSIEKEQKFKEYFNIEKNQKVIICVGLYFERKGLIDFVEIAKKLPEYRFIWFGHTPMYSIPKAIRDIVKEEHPENVEFPGYIKGDIIEGAYSAADLFFFPSNEETEGIVILEALASHQQVLVRDIPVYHGWLQENINCYMGRNNQEFQSLISQIVEGKLPSTKDEGYKVAEARSIEKVGLELKAVYEAVLKDTKNEEQSLSFLNMKNN</sequence>
<protein>
    <submittedName>
        <fullName evidence="3">Glycosyl transferase family 1</fullName>
    </submittedName>
</protein>
<dbReference type="InterPro" id="IPR001296">
    <property type="entry name" value="Glyco_trans_1"/>
</dbReference>
<dbReference type="OrthoDB" id="9802525at2"/>
<name>A0A1E5KTY7_9ENTE</name>
<dbReference type="SUPFAM" id="SSF53756">
    <property type="entry name" value="UDP-Glycosyltransferase/glycogen phosphorylase"/>
    <property type="match status" value="1"/>
</dbReference>
<keyword evidence="4" id="KW-1185">Reference proteome</keyword>
<dbReference type="Pfam" id="PF00534">
    <property type="entry name" value="Glycos_transf_1"/>
    <property type="match status" value="1"/>
</dbReference>
<dbReference type="RefSeq" id="WP_069699686.1">
    <property type="nucleotide sequence ID" value="NZ_JAGGMA010000057.1"/>
</dbReference>
<dbReference type="Gene3D" id="3.40.50.2000">
    <property type="entry name" value="Glycogen Phosphorylase B"/>
    <property type="match status" value="2"/>
</dbReference>
<dbReference type="PANTHER" id="PTHR45947:SF3">
    <property type="entry name" value="SULFOQUINOVOSYL TRANSFERASE SQD2"/>
    <property type="match status" value="1"/>
</dbReference>
<dbReference type="AlphaFoldDB" id="A0A1E5KTY7"/>
<accession>A0A1E5KTY7</accession>
<feature type="domain" description="Glycosyltransferase subfamily 4-like N-terminal" evidence="2">
    <location>
        <begin position="43"/>
        <end position="140"/>
    </location>
</feature>
<proteinExistence type="predicted"/>
<evidence type="ECO:0000313" key="3">
    <source>
        <dbReference type="EMBL" id="OEH81357.1"/>
    </source>
</evidence>
<comment type="caution">
    <text evidence="3">The sequence shown here is derived from an EMBL/GenBank/DDBJ whole genome shotgun (WGS) entry which is preliminary data.</text>
</comment>
<evidence type="ECO:0000313" key="4">
    <source>
        <dbReference type="Proteomes" id="UP000095256"/>
    </source>
</evidence>
<evidence type="ECO:0000259" key="2">
    <source>
        <dbReference type="Pfam" id="PF13439"/>
    </source>
</evidence>
<dbReference type="Proteomes" id="UP000095256">
    <property type="component" value="Unassembled WGS sequence"/>
</dbReference>
<keyword evidence="3" id="KW-0808">Transferase</keyword>